<dbReference type="EMBL" id="JAAEDL010000024">
    <property type="protein sequence ID" value="MBR0682920.1"/>
    <property type="molecule type" value="Genomic_DNA"/>
</dbReference>
<evidence type="ECO:0000313" key="3">
    <source>
        <dbReference type="Proteomes" id="UP001138709"/>
    </source>
</evidence>
<feature type="chain" id="PRO_5040978457" description="Periplasmic heavy metal sensor" evidence="1">
    <location>
        <begin position="19"/>
        <end position="145"/>
    </location>
</feature>
<accession>A0A9X9XGT4</accession>
<reference evidence="2" key="1">
    <citation type="submission" date="2020-01" db="EMBL/GenBank/DDBJ databases">
        <authorList>
            <person name="Rat A."/>
        </authorList>
    </citation>
    <scope>NUCLEOTIDE SEQUENCE</scope>
    <source>
        <strain evidence="2">LMG 31228</strain>
    </source>
</reference>
<dbReference type="AlphaFoldDB" id="A0A9X9XGT4"/>
<feature type="signal peptide" evidence="1">
    <location>
        <begin position="1"/>
        <end position="18"/>
    </location>
</feature>
<evidence type="ECO:0008006" key="4">
    <source>
        <dbReference type="Google" id="ProtNLM"/>
    </source>
</evidence>
<proteinExistence type="predicted"/>
<dbReference type="Proteomes" id="UP001138709">
    <property type="component" value="Unassembled WGS sequence"/>
</dbReference>
<evidence type="ECO:0000313" key="2">
    <source>
        <dbReference type="EMBL" id="MBR0682920.1"/>
    </source>
</evidence>
<keyword evidence="3" id="KW-1185">Reference proteome</keyword>
<dbReference type="RefSeq" id="WP_211848456.1">
    <property type="nucleotide sequence ID" value="NZ_JAAEDL010000024.1"/>
</dbReference>
<sequence length="145" mass="15909">MRILLAVLMSLAAVPALAHDFVAEIARFNQIAAARDLTSQQAVQARILSERAQAELEQAETRLLLRVRSLTNQALREAGQQPAFLTSEIARLEAALAQNPADAQRLAPLLAEIRITKAAYDALDRSSSERMREALAMIEAAPPRR</sequence>
<reference evidence="2" key="2">
    <citation type="journal article" date="2021" name="Syst. Appl. Microbiol.">
        <title>Roseomonas hellenica sp. nov., isolated from roots of wild-growing Alkanna tinctoria.</title>
        <authorList>
            <person name="Rat A."/>
            <person name="Naranjo H.D."/>
            <person name="Lebbe L."/>
            <person name="Cnockaert M."/>
            <person name="Krigas N."/>
            <person name="Grigoriadou K."/>
            <person name="Maloupa E."/>
            <person name="Willems A."/>
        </authorList>
    </citation>
    <scope>NUCLEOTIDE SEQUENCE</scope>
    <source>
        <strain evidence="2">LMG 31228</strain>
    </source>
</reference>
<organism evidence="2 3">
    <name type="scientific">Neoroseomonas eburnea</name>
    <dbReference type="NCBI Taxonomy" id="1346889"/>
    <lineage>
        <taxon>Bacteria</taxon>
        <taxon>Pseudomonadati</taxon>
        <taxon>Pseudomonadota</taxon>
        <taxon>Alphaproteobacteria</taxon>
        <taxon>Acetobacterales</taxon>
        <taxon>Acetobacteraceae</taxon>
        <taxon>Neoroseomonas</taxon>
    </lineage>
</organism>
<keyword evidence="1" id="KW-0732">Signal</keyword>
<gene>
    <name evidence="2" type="ORF">GXW74_20680</name>
</gene>
<name>A0A9X9XGT4_9PROT</name>
<evidence type="ECO:0000256" key="1">
    <source>
        <dbReference type="SAM" id="SignalP"/>
    </source>
</evidence>
<protein>
    <recommendedName>
        <fullName evidence="4">Periplasmic heavy metal sensor</fullName>
    </recommendedName>
</protein>
<comment type="caution">
    <text evidence="2">The sequence shown here is derived from an EMBL/GenBank/DDBJ whole genome shotgun (WGS) entry which is preliminary data.</text>
</comment>